<dbReference type="PANTHER" id="PTHR43802:SF1">
    <property type="entry name" value="IP11341P-RELATED"/>
    <property type="match status" value="1"/>
</dbReference>
<dbReference type="InterPro" id="IPR029045">
    <property type="entry name" value="ClpP/crotonase-like_dom_sf"/>
</dbReference>
<keyword evidence="3" id="KW-1185">Reference proteome</keyword>
<accession>A0ABX6C4K9</accession>
<organism evidence="2 3">
    <name type="scientific">Tepidiforma bonchosmolovskayae</name>
    <dbReference type="NCBI Taxonomy" id="2601677"/>
    <lineage>
        <taxon>Bacteria</taxon>
        <taxon>Bacillati</taxon>
        <taxon>Chloroflexota</taxon>
        <taxon>Tepidiformia</taxon>
        <taxon>Tepidiformales</taxon>
        <taxon>Tepidiformaceae</taxon>
        <taxon>Tepidiforma</taxon>
    </lineage>
</organism>
<dbReference type="NCBIfam" id="NF006128">
    <property type="entry name" value="PRK08272.1"/>
    <property type="match status" value="1"/>
</dbReference>
<dbReference type="Pfam" id="PF00378">
    <property type="entry name" value="ECH_1"/>
    <property type="match status" value="1"/>
</dbReference>
<dbReference type="Proteomes" id="UP000326331">
    <property type="component" value="Chromosome"/>
</dbReference>
<evidence type="ECO:0000256" key="1">
    <source>
        <dbReference type="ARBA" id="ARBA00005254"/>
    </source>
</evidence>
<gene>
    <name evidence="2" type="ORF">Tbon_08735</name>
</gene>
<reference evidence="2 3" key="1">
    <citation type="submission" date="2019-10" db="EMBL/GenBank/DDBJ databases">
        <title>Thermopilla bonchosmolovskayae gen. nov., sp. nov., a moderately thermophilic Chloroflexi bacterium from a Chukotka hot spring (Arctic, Russia), representing a novel classis Thermopillaia, which include previously uncultivated lineage OLB14.</title>
        <authorList>
            <person name="Kochetkova T.V."/>
            <person name="Zayulina K.S."/>
            <person name="Zhigarkov V.S."/>
            <person name="Minaev N.V."/>
            <person name="Novikov A."/>
            <person name="Toshchakov S.V."/>
            <person name="Elcheninov A.G."/>
            <person name="Kublanov I.V."/>
        </authorList>
    </citation>
    <scope>NUCLEOTIDE SEQUENCE [LARGE SCALE GENOMIC DNA]</scope>
    <source>
        <strain evidence="2 3">3753O</strain>
    </source>
</reference>
<dbReference type="PANTHER" id="PTHR43802">
    <property type="entry name" value="ENOYL-COA HYDRATASE"/>
    <property type="match status" value="1"/>
</dbReference>
<dbReference type="EMBL" id="CP042829">
    <property type="protein sequence ID" value="QFG03381.1"/>
    <property type="molecule type" value="Genomic_DNA"/>
</dbReference>
<evidence type="ECO:0000313" key="2">
    <source>
        <dbReference type="EMBL" id="QFG03381.1"/>
    </source>
</evidence>
<dbReference type="InterPro" id="IPR001753">
    <property type="entry name" value="Enoyl-CoA_hydra/iso"/>
</dbReference>
<sequence length="300" mass="33241">MNDYRTILYEVERGRARITLNRPEKLNALSLELQQELHDALWEADNDTRVHAVIIRGAGRAFSAGYDLTPLGNRRPAPEGDHYTAVYRGARTFDDDAWQLERAQRLRMAIFDMHKPVVAQVHGYCLAGGTDIAFLCDIVIAAEDAVIGFPPARAMGSLPNQMWVYHCGPQWAKRLFLTGDTITGAEAARIGLVLKAVPASLLAQEVEGLVDRMAMIDTDLLSANKRIVNLALELMGARTMQRLGAENDARAHLAPSVREFGRIAAEQGLKAALHWRDAKFGDGRARVEGPEIRDEHGRLV</sequence>
<comment type="similarity">
    <text evidence="1">Belongs to the enoyl-CoA hydratase/isomerase family.</text>
</comment>
<protein>
    <submittedName>
        <fullName evidence="2">Crotonase/enoyl-CoA hydratase family protein</fullName>
    </submittedName>
</protein>
<evidence type="ECO:0000313" key="3">
    <source>
        <dbReference type="Proteomes" id="UP000326331"/>
    </source>
</evidence>
<dbReference type="RefSeq" id="WP_158067344.1">
    <property type="nucleotide sequence ID" value="NZ_CP042829.1"/>
</dbReference>
<name>A0ABX6C4K9_9CHLR</name>
<dbReference type="CDD" id="cd06558">
    <property type="entry name" value="crotonase-like"/>
    <property type="match status" value="1"/>
</dbReference>
<dbReference type="Gene3D" id="3.90.226.10">
    <property type="entry name" value="2-enoyl-CoA Hydratase, Chain A, domain 1"/>
    <property type="match status" value="1"/>
</dbReference>
<dbReference type="SUPFAM" id="SSF52096">
    <property type="entry name" value="ClpP/crotonase"/>
    <property type="match status" value="1"/>
</dbReference>
<proteinExistence type="inferred from homology"/>